<organism evidence="1">
    <name type="scientific">Pseudomonas phage RVTF4</name>
    <dbReference type="NCBI Taxonomy" id="3236931"/>
    <lineage>
        <taxon>Viruses</taxon>
    </lineage>
</organism>
<protein>
    <recommendedName>
        <fullName evidence="2">Phage protein</fullName>
    </recommendedName>
</protein>
<name>A0AB39CCD6_9VIRU</name>
<reference evidence="1" key="1">
    <citation type="submission" date="2024-07" db="EMBL/GenBank/DDBJ databases">
        <authorList>
            <person name="Bringhurst R.M."/>
            <person name="Homer T.E."/>
        </authorList>
    </citation>
    <scope>NUCLEOTIDE SEQUENCE</scope>
</reference>
<accession>A0AB39CCD6</accession>
<proteinExistence type="predicted"/>
<evidence type="ECO:0008006" key="2">
    <source>
        <dbReference type="Google" id="ProtNLM"/>
    </source>
</evidence>
<sequence>MTYIVNDGKTMIADCLVVERNTGTRTLGRLPTLENGYLDLHGQAKGVDVYYNDCHKIIFHPTATHEGKRIKTMAFAGSVGNVWDLLNALDAGVDLADWFKVEVNIQPVEERRLFNGETSMMFTLEDGEIFIARLRGKSIDLSNMRWAHLGSGIDAVNSANEFIPNRFKGENTELTALEAFAIACAHTNNVSRKFDYFIHATGEYKQNQELSTKQLKWILARVQKRMDLTRIYKDIQYANNIWGVKK</sequence>
<evidence type="ECO:0000313" key="1">
    <source>
        <dbReference type="EMBL" id="XDJ14612.1"/>
    </source>
</evidence>
<dbReference type="EMBL" id="PQ015378">
    <property type="protein sequence ID" value="XDJ14612.1"/>
    <property type="molecule type" value="Genomic_DNA"/>
</dbReference>